<protein>
    <submittedName>
        <fullName evidence="9">Aminopeptidase PepB</fullName>
        <ecNumber evidence="9">3.4.11.23</ecNumber>
    </submittedName>
</protein>
<sequence length="433" mass="46411">MQQTFQIALSDDRIESQWGDKNNLSFTTEGATIHLPSLEDVLSNLEMVQKAGRQLASMKIPSFVLVGHWSLEAQWHFWQGAFSPKKLPAITFAELGESEKQILDNRIKVLSWVRSIINQTPEDLSPINLATQAAEFLSELAPESISYQLIADQELVEKEYVGIHGVGRGSTRPPVLLTLDYCPDGWQDQAPAAALVGKGITFDSGGYSMKSTLGMLHMKSDMGGAATVAGALGLAIANGLNKRVKLFLCCAENLVSGQAYKLADILEYRNGVSVEVVNTDAEGRLVLADGLIDAAKTDAPVIIDAATLTGAAVVAVGDKYNALFSLDDQLAEDFASVAQSEHDLTWRLPLTLDHQNYCPSAYADTANSRPIPGGGAGGASNAAGFLSRFLTNPEKGWLHLDLAACYKDSANNLWSAGATGRGVRSVAAFLNQL</sequence>
<dbReference type="Pfam" id="PF00883">
    <property type="entry name" value="Peptidase_M17"/>
    <property type="match status" value="1"/>
</dbReference>
<evidence type="ECO:0000313" key="9">
    <source>
        <dbReference type="EMBL" id="TQV74803.1"/>
    </source>
</evidence>
<dbReference type="InterPro" id="IPR011356">
    <property type="entry name" value="Leucine_aapep/pepB"/>
</dbReference>
<comment type="caution">
    <text evidence="9">The sequence shown here is derived from an EMBL/GenBank/DDBJ whole genome shotgun (WGS) entry which is preliminary data.</text>
</comment>
<dbReference type="PANTHER" id="PTHR11963:SF20">
    <property type="entry name" value="PEPTIDASE B"/>
    <property type="match status" value="1"/>
</dbReference>
<feature type="domain" description="Cytosol aminopeptidase" evidence="8">
    <location>
        <begin position="278"/>
        <end position="285"/>
    </location>
</feature>
<comment type="similarity">
    <text evidence="1">Belongs to the peptidase M17 family.</text>
</comment>
<evidence type="ECO:0000256" key="1">
    <source>
        <dbReference type="ARBA" id="ARBA00009528"/>
    </source>
</evidence>
<dbReference type="PROSITE" id="PS00631">
    <property type="entry name" value="CYTOSOL_AP"/>
    <property type="match status" value="1"/>
</dbReference>
<dbReference type="PRINTS" id="PR00481">
    <property type="entry name" value="LAMNOPPTDASE"/>
</dbReference>
<name>A0A545TC55_9GAMM</name>
<keyword evidence="4" id="KW-0645">Protease</keyword>
<dbReference type="CDD" id="cd00433">
    <property type="entry name" value="Peptidase_M17"/>
    <property type="match status" value="1"/>
</dbReference>
<keyword evidence="2 9" id="KW-0031">Aminopeptidase</keyword>
<gene>
    <name evidence="9" type="primary">pepB</name>
    <name evidence="9" type="ORF">FLL45_07530</name>
</gene>
<evidence type="ECO:0000259" key="8">
    <source>
        <dbReference type="PROSITE" id="PS00631"/>
    </source>
</evidence>
<keyword evidence="3" id="KW-0963">Cytoplasm</keyword>
<keyword evidence="5" id="KW-0479">Metal-binding</keyword>
<dbReference type="OrthoDB" id="9809354at2"/>
<dbReference type="Proteomes" id="UP000317839">
    <property type="component" value="Unassembled WGS sequence"/>
</dbReference>
<keyword evidence="7" id="KW-0464">Manganese</keyword>
<dbReference type="SUPFAM" id="SSF53187">
    <property type="entry name" value="Zn-dependent exopeptidases"/>
    <property type="match status" value="1"/>
</dbReference>
<evidence type="ECO:0000256" key="5">
    <source>
        <dbReference type="ARBA" id="ARBA00022723"/>
    </source>
</evidence>
<dbReference type="Pfam" id="PF12404">
    <property type="entry name" value="DUF3663"/>
    <property type="match status" value="1"/>
</dbReference>
<dbReference type="EMBL" id="VIKR01000002">
    <property type="protein sequence ID" value="TQV74803.1"/>
    <property type="molecule type" value="Genomic_DNA"/>
</dbReference>
<evidence type="ECO:0000313" key="10">
    <source>
        <dbReference type="Proteomes" id="UP000317839"/>
    </source>
</evidence>
<evidence type="ECO:0000256" key="6">
    <source>
        <dbReference type="ARBA" id="ARBA00022801"/>
    </source>
</evidence>
<dbReference type="GO" id="GO:0070006">
    <property type="term" value="F:metalloaminopeptidase activity"/>
    <property type="evidence" value="ECO:0007669"/>
    <property type="project" value="InterPro"/>
</dbReference>
<keyword evidence="6 9" id="KW-0378">Hydrolase</keyword>
<dbReference type="GO" id="GO:0006508">
    <property type="term" value="P:proteolysis"/>
    <property type="evidence" value="ECO:0007669"/>
    <property type="project" value="UniProtKB-KW"/>
</dbReference>
<dbReference type="RefSeq" id="WP_142941421.1">
    <property type="nucleotide sequence ID" value="NZ_VIKR01000002.1"/>
</dbReference>
<dbReference type="GO" id="GO:0005737">
    <property type="term" value="C:cytoplasm"/>
    <property type="evidence" value="ECO:0007669"/>
    <property type="project" value="InterPro"/>
</dbReference>
<reference evidence="9 10" key="1">
    <citation type="submission" date="2019-06" db="EMBL/GenBank/DDBJ databases">
        <title>Draft genome of Aliikangiella marina GYP-15.</title>
        <authorList>
            <person name="Wang G."/>
        </authorList>
    </citation>
    <scope>NUCLEOTIDE SEQUENCE [LARGE SCALE GENOMIC DNA]</scope>
    <source>
        <strain evidence="9 10">GYP-15</strain>
    </source>
</reference>
<evidence type="ECO:0000256" key="2">
    <source>
        <dbReference type="ARBA" id="ARBA00022438"/>
    </source>
</evidence>
<dbReference type="InterPro" id="IPR000819">
    <property type="entry name" value="Peptidase_M17_C"/>
</dbReference>
<dbReference type="EC" id="3.4.11.23" evidence="9"/>
<dbReference type="InterPro" id="IPR047620">
    <property type="entry name" value="M17_PepB-like_N"/>
</dbReference>
<evidence type="ECO:0000256" key="7">
    <source>
        <dbReference type="ARBA" id="ARBA00023211"/>
    </source>
</evidence>
<dbReference type="GO" id="GO:0030145">
    <property type="term" value="F:manganese ion binding"/>
    <property type="evidence" value="ECO:0007669"/>
    <property type="project" value="InterPro"/>
</dbReference>
<dbReference type="PIRSF" id="PIRSF036388">
    <property type="entry name" value="Ctsl_amnpptdse_B"/>
    <property type="match status" value="1"/>
</dbReference>
<proteinExistence type="inferred from homology"/>
<organism evidence="9 10">
    <name type="scientific">Aliikangiella marina</name>
    <dbReference type="NCBI Taxonomy" id="1712262"/>
    <lineage>
        <taxon>Bacteria</taxon>
        <taxon>Pseudomonadati</taxon>
        <taxon>Pseudomonadota</taxon>
        <taxon>Gammaproteobacteria</taxon>
        <taxon>Oceanospirillales</taxon>
        <taxon>Pleioneaceae</taxon>
        <taxon>Aliikangiella</taxon>
    </lineage>
</organism>
<dbReference type="PANTHER" id="PTHR11963">
    <property type="entry name" value="LEUCINE AMINOPEPTIDASE-RELATED"/>
    <property type="match status" value="1"/>
</dbReference>
<dbReference type="NCBIfam" id="NF003450">
    <property type="entry name" value="PRK05015.1"/>
    <property type="match status" value="1"/>
</dbReference>
<evidence type="ECO:0000256" key="3">
    <source>
        <dbReference type="ARBA" id="ARBA00022490"/>
    </source>
</evidence>
<dbReference type="AlphaFoldDB" id="A0A545TC55"/>
<dbReference type="Gene3D" id="3.40.630.10">
    <property type="entry name" value="Zn peptidases"/>
    <property type="match status" value="1"/>
</dbReference>
<accession>A0A545TC55</accession>
<dbReference type="InterPro" id="IPR008330">
    <property type="entry name" value="Pept_M17_PepB"/>
</dbReference>
<keyword evidence="10" id="KW-1185">Reference proteome</keyword>
<evidence type="ECO:0000256" key="4">
    <source>
        <dbReference type="ARBA" id="ARBA00022670"/>
    </source>
</evidence>